<name>A0ABS3MSM7_9BRAD</name>
<comment type="caution">
    <text evidence="1">The sequence shown here is derived from an EMBL/GenBank/DDBJ whole genome shotgun (WGS) entry which is preliminary data.</text>
</comment>
<sequence>MQANTGKTMEQGSAMPTRARAVDLFSPADSKKGALRDAGVTADIGDREAAGIRLQR</sequence>
<dbReference type="EMBL" id="JAGEPA010000001">
    <property type="protein sequence ID" value="MBO1434350.1"/>
    <property type="molecule type" value="Genomic_DNA"/>
</dbReference>
<evidence type="ECO:0000313" key="1">
    <source>
        <dbReference type="EMBL" id="MBO1434350.1"/>
    </source>
</evidence>
<dbReference type="RefSeq" id="WP_207836956.1">
    <property type="nucleotide sequence ID" value="NZ_CP088282.1"/>
</dbReference>
<accession>A0ABS3MSM7</accession>
<reference evidence="1" key="1">
    <citation type="journal article" date="2021" name="Int. J. Syst. Evol. Microbiol.">
        <title>Bradyrhizobium septentrionale sp. nov. (sv. septentrionale) and Bradyrhizobium quebecense sp. nov. (sv. septentrionale) associated with legumes native to Canada possess rearranged symbiosis genes and numerous insertion sequences.</title>
        <authorList>
            <person name="Bromfield E.S.P."/>
            <person name="Cloutier S."/>
        </authorList>
    </citation>
    <scope>NUCLEOTIDE SEQUENCE</scope>
    <source>
        <strain evidence="1">12S5</strain>
    </source>
</reference>
<gene>
    <name evidence="1" type="ORF">J4P68_34345</name>
</gene>
<keyword evidence="2" id="KW-1185">Reference proteome</keyword>
<organism evidence="1 2">
    <name type="scientific">Bradyrhizobium quebecense</name>
    <dbReference type="NCBI Taxonomy" id="2748629"/>
    <lineage>
        <taxon>Bacteria</taxon>
        <taxon>Pseudomonadati</taxon>
        <taxon>Pseudomonadota</taxon>
        <taxon>Alphaproteobacteria</taxon>
        <taxon>Hyphomicrobiales</taxon>
        <taxon>Nitrobacteraceae</taxon>
        <taxon>Bradyrhizobium</taxon>
    </lineage>
</organism>
<evidence type="ECO:0000313" key="2">
    <source>
        <dbReference type="Proteomes" id="UP000692816"/>
    </source>
</evidence>
<protein>
    <submittedName>
        <fullName evidence="1">Uncharacterized protein</fullName>
    </submittedName>
</protein>
<proteinExistence type="predicted"/>
<dbReference type="Proteomes" id="UP000692816">
    <property type="component" value="Unassembled WGS sequence"/>
</dbReference>